<gene>
    <name evidence="1" type="ORF">SARC_10964</name>
</gene>
<sequence length="259" mass="29420">MIIYTAKFEHVSVPAISAPLQRNFPSRFVPLTKQESKTRQLSAGYVTIKAEENAYQKRPHEYLRLSHVKHLVSLEHTGRSYLTGTPSISVGSGVFPVKENKFTNSEPTMNGSSEFITGDVAEYMRSDYILLSLGVREPVISKEDEVHELERMNDTWLTFVARLRSEPRKKVCLAEKSGFEDCLWNSWDTHLPKSCCSEASIKGPSAMDLPPLKRKGELQGSWSSRSLKYKLSEFNLPKYLKNILGLKPRRRRSIVSAVI</sequence>
<keyword evidence="2" id="KW-1185">Reference proteome</keyword>
<proteinExistence type="predicted"/>
<name>A0A0L0FIE0_9EUKA</name>
<protein>
    <submittedName>
        <fullName evidence="1">Uncharacterized protein</fullName>
    </submittedName>
</protein>
<evidence type="ECO:0000313" key="1">
    <source>
        <dbReference type="EMBL" id="KNC76539.1"/>
    </source>
</evidence>
<dbReference type="GeneID" id="25911468"/>
<dbReference type="RefSeq" id="XP_014150441.1">
    <property type="nucleotide sequence ID" value="XM_014294966.1"/>
</dbReference>
<reference evidence="1 2" key="1">
    <citation type="submission" date="2011-02" db="EMBL/GenBank/DDBJ databases">
        <title>The Genome Sequence of Sphaeroforma arctica JP610.</title>
        <authorList>
            <consortium name="The Broad Institute Genome Sequencing Platform"/>
            <person name="Russ C."/>
            <person name="Cuomo C."/>
            <person name="Young S.K."/>
            <person name="Zeng Q."/>
            <person name="Gargeya S."/>
            <person name="Alvarado L."/>
            <person name="Berlin A."/>
            <person name="Chapman S.B."/>
            <person name="Chen Z."/>
            <person name="Freedman E."/>
            <person name="Gellesch M."/>
            <person name="Goldberg J."/>
            <person name="Griggs A."/>
            <person name="Gujja S."/>
            <person name="Heilman E."/>
            <person name="Heiman D."/>
            <person name="Howarth C."/>
            <person name="Mehta T."/>
            <person name="Neiman D."/>
            <person name="Pearson M."/>
            <person name="Roberts A."/>
            <person name="Saif S."/>
            <person name="Shea T."/>
            <person name="Shenoy N."/>
            <person name="Sisk P."/>
            <person name="Stolte C."/>
            <person name="Sykes S."/>
            <person name="White J."/>
            <person name="Yandava C."/>
            <person name="Burger G."/>
            <person name="Gray M.W."/>
            <person name="Holland P.W.H."/>
            <person name="King N."/>
            <person name="Lang F.B.F."/>
            <person name="Roger A.J."/>
            <person name="Ruiz-Trillo I."/>
            <person name="Haas B."/>
            <person name="Nusbaum C."/>
            <person name="Birren B."/>
        </authorList>
    </citation>
    <scope>NUCLEOTIDE SEQUENCE [LARGE SCALE GENOMIC DNA]</scope>
    <source>
        <strain evidence="1 2">JP610</strain>
    </source>
</reference>
<accession>A0A0L0FIE0</accession>
<dbReference type="AlphaFoldDB" id="A0A0L0FIE0"/>
<dbReference type="Proteomes" id="UP000054560">
    <property type="component" value="Unassembled WGS sequence"/>
</dbReference>
<dbReference type="EMBL" id="KQ243058">
    <property type="protein sequence ID" value="KNC76539.1"/>
    <property type="molecule type" value="Genomic_DNA"/>
</dbReference>
<evidence type="ECO:0000313" key="2">
    <source>
        <dbReference type="Proteomes" id="UP000054560"/>
    </source>
</evidence>
<organism evidence="1 2">
    <name type="scientific">Sphaeroforma arctica JP610</name>
    <dbReference type="NCBI Taxonomy" id="667725"/>
    <lineage>
        <taxon>Eukaryota</taxon>
        <taxon>Ichthyosporea</taxon>
        <taxon>Ichthyophonida</taxon>
        <taxon>Sphaeroforma</taxon>
    </lineage>
</organism>